<protein>
    <submittedName>
        <fullName evidence="6">Glycine/D-amino acid oxidases family</fullName>
    </submittedName>
</protein>
<gene>
    <name evidence="6" type="ORF">WDC_0358</name>
</gene>
<evidence type="ECO:0000256" key="2">
    <source>
        <dbReference type="ARBA" id="ARBA00009410"/>
    </source>
</evidence>
<dbReference type="OrthoDB" id="9805337at2"/>
<dbReference type="PANTHER" id="PTHR13847">
    <property type="entry name" value="SARCOSINE DEHYDROGENASE-RELATED"/>
    <property type="match status" value="1"/>
</dbReference>
<dbReference type="RefSeq" id="WP_044010083.1">
    <property type="nucleotide sequence ID" value="NZ_AWTT01000005.1"/>
</dbReference>
<dbReference type="Pfam" id="PF01266">
    <property type="entry name" value="DAO"/>
    <property type="match status" value="1"/>
</dbReference>
<dbReference type="EMBL" id="AWTT01000005">
    <property type="protein sequence ID" value="KIS04019.1"/>
    <property type="molecule type" value="Genomic_DNA"/>
</dbReference>
<dbReference type="PATRIC" id="fig|1335616.4.peg.358"/>
<evidence type="ECO:0000313" key="6">
    <source>
        <dbReference type="EMBL" id="KIS04019.1"/>
    </source>
</evidence>
<comment type="caution">
    <text evidence="6">The sequence shown here is derived from an EMBL/GenBank/DDBJ whole genome shotgun (WGS) entry which is preliminary data.</text>
</comment>
<evidence type="ECO:0000256" key="4">
    <source>
        <dbReference type="ARBA" id="ARBA00023002"/>
    </source>
</evidence>
<dbReference type="SUPFAM" id="SSF54373">
    <property type="entry name" value="FAD-linked reductases, C-terminal domain"/>
    <property type="match status" value="1"/>
</dbReference>
<dbReference type="GO" id="GO:0005737">
    <property type="term" value="C:cytoplasm"/>
    <property type="evidence" value="ECO:0007669"/>
    <property type="project" value="TreeGrafter"/>
</dbReference>
<dbReference type="InterPro" id="IPR036188">
    <property type="entry name" value="FAD/NAD-bd_sf"/>
</dbReference>
<dbReference type="Proteomes" id="UP000032279">
    <property type="component" value="Unassembled WGS sequence"/>
</dbReference>
<dbReference type="Gene3D" id="3.50.50.60">
    <property type="entry name" value="FAD/NAD(P)-binding domain"/>
    <property type="match status" value="1"/>
</dbReference>
<dbReference type="Gene3D" id="3.30.9.10">
    <property type="entry name" value="D-Amino Acid Oxidase, subunit A, domain 2"/>
    <property type="match status" value="1"/>
</dbReference>
<sequence length="369" mass="39839">MTKIAIIGAGIVGATTAFFLDQKADNQITIFDEPRGQATSAAAGIISPWLSKRRNQNWYRLANVGAALYPQLVNMAQLDEQAYASVGTLVTRTTLTKLEDLWQLAQSRSTAAPQMGHVEQWSQQQIEARLPFLKADQFNGGVFVSGGARVDGKHLVTQLLAHTKASLVQQKARIAQRQTQILVNQESFDKIVIASGAGAANLVRQLGLNLLVRPQKGQLIEVADQHLAIKKNMPVIMPEGERDLIACGPHRLMIGATHENDQAFDLTVSNAVIDDLLSSGQNVIEGLTKSMITNVRVGTRAYTNDFAPFFGKLTGFSNIWIASGLGSSGLTTGPAIGKMLAQDVNDEPVDYPSFSLPVSNYLSSSARNA</sequence>
<keyword evidence="7" id="KW-1185">Reference proteome</keyword>
<dbReference type="AlphaFoldDB" id="A0A0D0YXT5"/>
<dbReference type="SUPFAM" id="SSF51905">
    <property type="entry name" value="FAD/NAD(P)-binding domain"/>
    <property type="match status" value="1"/>
</dbReference>
<name>A0A0D0YXT5_9LACO</name>
<accession>A0A0D0YXT5</accession>
<evidence type="ECO:0000259" key="5">
    <source>
        <dbReference type="Pfam" id="PF01266"/>
    </source>
</evidence>
<feature type="domain" description="FAD dependent oxidoreductase" evidence="5">
    <location>
        <begin position="3"/>
        <end position="342"/>
    </location>
</feature>
<comment type="cofactor">
    <cofactor evidence="1">
        <name>FAD</name>
        <dbReference type="ChEBI" id="CHEBI:57692"/>
    </cofactor>
</comment>
<reference evidence="6 7" key="1">
    <citation type="submission" date="2013-08" db="EMBL/GenBank/DDBJ databases">
        <title>Lactobacillus wasatchii sp. WDC04, a late gas producing bacteria isolated from aged chedder cheese.</title>
        <authorList>
            <person name="Oberg C.J."/>
            <person name="Culumber M."/>
            <person name="McMahon D.J."/>
            <person name="Broadbent J.R."/>
            <person name="Oberg T.S."/>
            <person name="Ortaki F."/>
        </authorList>
    </citation>
    <scope>NUCLEOTIDE SEQUENCE [LARGE SCALE GENOMIC DNA]</scope>
    <source>
        <strain evidence="6 7">WDC04</strain>
    </source>
</reference>
<proteinExistence type="inferred from homology"/>
<dbReference type="PANTHER" id="PTHR13847:SF286">
    <property type="entry name" value="D-AMINO ACID DEHYDROGENASE"/>
    <property type="match status" value="1"/>
</dbReference>
<keyword evidence="3" id="KW-0285">Flavoprotein</keyword>
<evidence type="ECO:0000256" key="3">
    <source>
        <dbReference type="ARBA" id="ARBA00022630"/>
    </source>
</evidence>
<dbReference type="GO" id="GO:0016491">
    <property type="term" value="F:oxidoreductase activity"/>
    <property type="evidence" value="ECO:0007669"/>
    <property type="project" value="UniProtKB-KW"/>
</dbReference>
<organism evidence="6 7">
    <name type="scientific">Paucilactobacillus wasatchensis</name>
    <dbReference type="NCBI Taxonomy" id="1335616"/>
    <lineage>
        <taxon>Bacteria</taxon>
        <taxon>Bacillati</taxon>
        <taxon>Bacillota</taxon>
        <taxon>Bacilli</taxon>
        <taxon>Lactobacillales</taxon>
        <taxon>Lactobacillaceae</taxon>
        <taxon>Paucilactobacillus</taxon>
    </lineage>
</organism>
<dbReference type="STRING" id="1335616.WDC_0358"/>
<comment type="similarity">
    <text evidence="2">Belongs to the DadA oxidoreductase family.</text>
</comment>
<dbReference type="InterPro" id="IPR006076">
    <property type="entry name" value="FAD-dep_OxRdtase"/>
</dbReference>
<evidence type="ECO:0000313" key="7">
    <source>
        <dbReference type="Proteomes" id="UP000032279"/>
    </source>
</evidence>
<keyword evidence="4" id="KW-0560">Oxidoreductase</keyword>
<evidence type="ECO:0000256" key="1">
    <source>
        <dbReference type="ARBA" id="ARBA00001974"/>
    </source>
</evidence>